<dbReference type="PANTHER" id="PTHR34582:SF6">
    <property type="entry name" value="UPF0702 TRANSMEMBRANE PROTEIN YCAP"/>
    <property type="match status" value="1"/>
</dbReference>
<keyword evidence="4 7" id="KW-0812">Transmembrane</keyword>
<feature type="transmembrane region" description="Helical" evidence="7">
    <location>
        <begin position="35"/>
        <end position="55"/>
    </location>
</feature>
<evidence type="ECO:0000256" key="1">
    <source>
        <dbReference type="ARBA" id="ARBA00004651"/>
    </source>
</evidence>
<keyword evidence="3" id="KW-1003">Cell membrane</keyword>
<evidence type="ECO:0000256" key="7">
    <source>
        <dbReference type="SAM" id="Phobius"/>
    </source>
</evidence>
<sequence length="240" mass="26339">MAQTIISSILRATIAYLLLLIIARFMGRKSLSQMTFFDFAIIITLGSVTANLAMGPESTPTTAATTLITLGGLAIITGYLHIKSLWVRKLTNSEPVTAIENGRIVDKNLKKVRFTVNELSSMLRKKNVFNYADVEFAIIENDGQLSVLPKSQKAPLTPSDLKISTNYTGLTKDLIIDGKVLTENLKSVKLDGNWLDTQLSNQGISSVDQVFYAGLDSSGNIYVSVKQPDTEEYHGQYGIE</sequence>
<proteinExistence type="inferred from homology"/>
<accession>A0A0L6JJS7</accession>
<evidence type="ECO:0000313" key="9">
    <source>
        <dbReference type="EMBL" id="KNY25637.1"/>
    </source>
</evidence>
<evidence type="ECO:0000256" key="6">
    <source>
        <dbReference type="ARBA" id="ARBA00023136"/>
    </source>
</evidence>
<comment type="subcellular location">
    <subcellularLocation>
        <location evidence="1">Cell membrane</location>
        <topology evidence="1">Multi-pass membrane protein</topology>
    </subcellularLocation>
</comment>
<evidence type="ECO:0000256" key="2">
    <source>
        <dbReference type="ARBA" id="ARBA00006448"/>
    </source>
</evidence>
<reference evidence="10" key="1">
    <citation type="submission" date="2015-07" db="EMBL/GenBank/DDBJ databases">
        <title>Near-Complete Genome Sequence of the Cellulolytic Bacterium Bacteroides (Pseudobacteroides) cellulosolvens ATCC 35603.</title>
        <authorList>
            <person name="Dassa B."/>
            <person name="Utturkar S.M."/>
            <person name="Klingeman D.M."/>
            <person name="Hurt R.A."/>
            <person name="Keller M."/>
            <person name="Xu J."/>
            <person name="Reddy Y.H.K."/>
            <person name="Borovok I."/>
            <person name="Grinberg I.R."/>
            <person name="Lamed R."/>
            <person name="Zhivin O."/>
            <person name="Bayer E.A."/>
            <person name="Brown S.D."/>
        </authorList>
    </citation>
    <scope>NUCLEOTIDE SEQUENCE [LARGE SCALE GENOMIC DNA]</scope>
    <source>
        <strain evidence="10">DSM 2933</strain>
    </source>
</reference>
<dbReference type="Proteomes" id="UP000036923">
    <property type="component" value="Unassembled WGS sequence"/>
</dbReference>
<dbReference type="EMBL" id="LGTC01000001">
    <property type="protein sequence ID" value="KNY25637.1"/>
    <property type="molecule type" value="Genomic_DNA"/>
</dbReference>
<comment type="similarity">
    <text evidence="2">Belongs to the UPF0702 family.</text>
</comment>
<organism evidence="9 10">
    <name type="scientific">Pseudobacteroides cellulosolvens ATCC 35603 = DSM 2933</name>
    <dbReference type="NCBI Taxonomy" id="398512"/>
    <lineage>
        <taxon>Bacteria</taxon>
        <taxon>Bacillati</taxon>
        <taxon>Bacillota</taxon>
        <taxon>Clostridia</taxon>
        <taxon>Eubacteriales</taxon>
        <taxon>Oscillospiraceae</taxon>
        <taxon>Pseudobacteroides</taxon>
    </lineage>
</organism>
<dbReference type="STRING" id="398512.Bccel_0897"/>
<feature type="transmembrane region" description="Helical" evidence="7">
    <location>
        <begin position="6"/>
        <end position="23"/>
    </location>
</feature>
<dbReference type="InterPro" id="IPR023090">
    <property type="entry name" value="UPF0702_alpha/beta_dom_sf"/>
</dbReference>
<keyword evidence="10" id="KW-1185">Reference proteome</keyword>
<dbReference type="OrthoDB" id="9778331at2"/>
<evidence type="ECO:0000259" key="8">
    <source>
        <dbReference type="Pfam" id="PF04239"/>
    </source>
</evidence>
<feature type="domain" description="YetF C-terminal" evidence="8">
    <location>
        <begin position="83"/>
        <end position="214"/>
    </location>
</feature>
<dbReference type="Gene3D" id="3.30.240.20">
    <property type="entry name" value="bsu07140 like domains"/>
    <property type="match status" value="2"/>
</dbReference>
<evidence type="ECO:0000256" key="5">
    <source>
        <dbReference type="ARBA" id="ARBA00022989"/>
    </source>
</evidence>
<dbReference type="Pfam" id="PF04239">
    <property type="entry name" value="DUF421"/>
    <property type="match status" value="1"/>
</dbReference>
<dbReference type="GO" id="GO:0005886">
    <property type="term" value="C:plasma membrane"/>
    <property type="evidence" value="ECO:0007669"/>
    <property type="project" value="UniProtKB-SubCell"/>
</dbReference>
<dbReference type="eggNOG" id="COG2323">
    <property type="taxonomic scope" value="Bacteria"/>
</dbReference>
<keyword evidence="6 7" id="KW-0472">Membrane</keyword>
<protein>
    <recommendedName>
        <fullName evidence="8">YetF C-terminal domain-containing protein</fullName>
    </recommendedName>
</protein>
<evidence type="ECO:0000256" key="3">
    <source>
        <dbReference type="ARBA" id="ARBA00022475"/>
    </source>
</evidence>
<comment type="caution">
    <text evidence="9">The sequence shown here is derived from an EMBL/GenBank/DDBJ whole genome shotgun (WGS) entry which is preliminary data.</text>
</comment>
<evidence type="ECO:0000313" key="10">
    <source>
        <dbReference type="Proteomes" id="UP000036923"/>
    </source>
</evidence>
<name>A0A0L6JJS7_9FIRM</name>
<gene>
    <name evidence="9" type="ORF">Bccel_0897</name>
</gene>
<evidence type="ECO:0000256" key="4">
    <source>
        <dbReference type="ARBA" id="ARBA00022692"/>
    </source>
</evidence>
<feature type="transmembrane region" description="Helical" evidence="7">
    <location>
        <begin position="61"/>
        <end position="82"/>
    </location>
</feature>
<dbReference type="RefSeq" id="WP_036940857.1">
    <property type="nucleotide sequence ID" value="NZ_JQKC01000014.1"/>
</dbReference>
<dbReference type="PANTHER" id="PTHR34582">
    <property type="entry name" value="UPF0702 TRANSMEMBRANE PROTEIN YCAP"/>
    <property type="match status" value="1"/>
</dbReference>
<keyword evidence="5 7" id="KW-1133">Transmembrane helix</keyword>
<dbReference type="AlphaFoldDB" id="A0A0L6JJS7"/>
<dbReference type="InterPro" id="IPR007353">
    <property type="entry name" value="DUF421"/>
</dbReference>